<name>A0A3G9JY51_9ACTN</name>
<evidence type="ECO:0000259" key="4">
    <source>
        <dbReference type="Pfam" id="PF12802"/>
    </source>
</evidence>
<dbReference type="AlphaFoldDB" id="A0A3G9JY51"/>
<dbReference type="InterPro" id="IPR036390">
    <property type="entry name" value="WH_DNA-bd_sf"/>
</dbReference>
<dbReference type="SUPFAM" id="SSF56112">
    <property type="entry name" value="Protein kinase-like (PK-like)"/>
    <property type="match status" value="1"/>
</dbReference>
<accession>A0A3G9JY51</accession>
<dbReference type="GO" id="GO:0016779">
    <property type="term" value="F:nucleotidyltransferase activity"/>
    <property type="evidence" value="ECO:0007669"/>
    <property type="project" value="UniProtKB-KW"/>
</dbReference>
<dbReference type="GO" id="GO:0003700">
    <property type="term" value="F:DNA-binding transcription factor activity"/>
    <property type="evidence" value="ECO:0007669"/>
    <property type="project" value="InterPro"/>
</dbReference>
<dbReference type="PANTHER" id="PTHR43584:SF5">
    <property type="entry name" value="PROTEIN LICC"/>
    <property type="match status" value="1"/>
</dbReference>
<dbReference type="PANTHER" id="PTHR43584">
    <property type="entry name" value="NUCLEOTIDYL TRANSFERASE"/>
    <property type="match status" value="1"/>
</dbReference>
<evidence type="ECO:0000259" key="5">
    <source>
        <dbReference type="Pfam" id="PF12804"/>
    </source>
</evidence>
<dbReference type="Proteomes" id="UP000273154">
    <property type="component" value="Chromosome"/>
</dbReference>
<keyword evidence="2" id="KW-0548">Nucleotidyltransferase</keyword>
<dbReference type="GeneID" id="88849151"/>
<dbReference type="InterPro" id="IPR002575">
    <property type="entry name" value="Aminoglycoside_PTrfase"/>
</dbReference>
<dbReference type="Gene3D" id="1.10.10.10">
    <property type="entry name" value="Winged helix-like DNA-binding domain superfamily/Winged helix DNA-binding domain"/>
    <property type="match status" value="1"/>
</dbReference>
<dbReference type="CDD" id="cd02523">
    <property type="entry name" value="PC_cytidylyltransferase"/>
    <property type="match status" value="1"/>
</dbReference>
<dbReference type="CDD" id="cd05151">
    <property type="entry name" value="ChoK-like"/>
    <property type="match status" value="1"/>
</dbReference>
<gene>
    <name evidence="6" type="ORF">Pcatena_10180</name>
</gene>
<dbReference type="InterPro" id="IPR029044">
    <property type="entry name" value="Nucleotide-diphossugar_trans"/>
</dbReference>
<dbReference type="SUPFAM" id="SSF46785">
    <property type="entry name" value="Winged helix' DNA-binding domain"/>
    <property type="match status" value="1"/>
</dbReference>
<feature type="domain" description="HTH marR-type" evidence="4">
    <location>
        <begin position="2"/>
        <end position="50"/>
    </location>
</feature>
<organism evidence="6 7">
    <name type="scientific">Parolsenella catena</name>
    <dbReference type="NCBI Taxonomy" id="2003188"/>
    <lineage>
        <taxon>Bacteria</taxon>
        <taxon>Bacillati</taxon>
        <taxon>Actinomycetota</taxon>
        <taxon>Coriobacteriia</taxon>
        <taxon>Coriobacteriales</taxon>
        <taxon>Atopobiaceae</taxon>
        <taxon>Parolsenella</taxon>
    </lineage>
</organism>
<dbReference type="KEGG" id="pcat:Pcatena_10180"/>
<protein>
    <recommendedName>
        <fullName evidence="8">Choline kinase</fullName>
    </recommendedName>
</protein>
<evidence type="ECO:0000313" key="6">
    <source>
        <dbReference type="EMBL" id="BBH50431.1"/>
    </source>
</evidence>
<dbReference type="Gene3D" id="3.30.200.20">
    <property type="entry name" value="Phosphorylase Kinase, domain 1"/>
    <property type="match status" value="1"/>
</dbReference>
<dbReference type="InterPro" id="IPR011009">
    <property type="entry name" value="Kinase-like_dom_sf"/>
</dbReference>
<dbReference type="EMBL" id="AP019367">
    <property type="protein sequence ID" value="BBH50431.1"/>
    <property type="molecule type" value="Genomic_DNA"/>
</dbReference>
<dbReference type="InterPro" id="IPR050065">
    <property type="entry name" value="GlmU-like"/>
</dbReference>
<evidence type="ECO:0000313" key="7">
    <source>
        <dbReference type="Proteomes" id="UP000273154"/>
    </source>
</evidence>
<keyword evidence="1" id="KW-0808">Transferase</keyword>
<dbReference type="OrthoDB" id="179763at2"/>
<dbReference type="InterPro" id="IPR000835">
    <property type="entry name" value="HTH_MarR-typ"/>
</dbReference>
<dbReference type="Gene3D" id="3.90.1200.10">
    <property type="match status" value="1"/>
</dbReference>
<feature type="domain" description="MobA-like NTP transferase" evidence="5">
    <location>
        <begin position="73"/>
        <end position="179"/>
    </location>
</feature>
<dbReference type="SUPFAM" id="SSF53448">
    <property type="entry name" value="Nucleotide-diphospho-sugar transferases"/>
    <property type="match status" value="2"/>
</dbReference>
<evidence type="ECO:0008006" key="8">
    <source>
        <dbReference type="Google" id="ProtNLM"/>
    </source>
</evidence>
<evidence type="ECO:0000259" key="3">
    <source>
        <dbReference type="Pfam" id="PF01636"/>
    </source>
</evidence>
<evidence type="ECO:0000256" key="1">
    <source>
        <dbReference type="ARBA" id="ARBA00022679"/>
    </source>
</evidence>
<dbReference type="Pfam" id="PF12802">
    <property type="entry name" value="MarR_2"/>
    <property type="match status" value="1"/>
</dbReference>
<dbReference type="Pfam" id="PF01636">
    <property type="entry name" value="APH"/>
    <property type="match status" value="1"/>
</dbReference>
<feature type="domain" description="MobA-like NTP transferase" evidence="5">
    <location>
        <begin position="664"/>
        <end position="776"/>
    </location>
</feature>
<dbReference type="InterPro" id="IPR025877">
    <property type="entry name" value="MobA-like_NTP_Trfase"/>
</dbReference>
<dbReference type="RefSeq" id="WP_126422250.1">
    <property type="nucleotide sequence ID" value="NZ_AP019367.1"/>
</dbReference>
<reference evidence="7" key="1">
    <citation type="submission" date="2018-11" db="EMBL/GenBank/DDBJ databases">
        <title>Comparative genomics of Parolsenella catena and Libanicoccus massiliensis: Reclassification of Libanicoccus massiliensis as Parolsenella massiliensis comb. nov.</title>
        <authorList>
            <person name="Sakamoto M."/>
            <person name="Ikeyama N."/>
            <person name="Murakami T."/>
            <person name="Mori H."/>
            <person name="Yuki M."/>
            <person name="Ohkuma M."/>
        </authorList>
    </citation>
    <scope>NUCLEOTIDE SEQUENCE [LARGE SCALE GENOMIC DNA]</scope>
    <source>
        <strain evidence="7">JCM 31932</strain>
    </source>
</reference>
<evidence type="ECO:0000256" key="2">
    <source>
        <dbReference type="ARBA" id="ARBA00022695"/>
    </source>
</evidence>
<sequence>MLTKAQFDVLVTLASAPEPSQRRLAQAAGVSLGSTNKAVHELLDGGLVTGRDGDIAITEAGRAALAPHRVRGAIVLAAGMGRRFVPLSFERPKALFRVRGEVLIERLIRQLREAGVEDIHVVVGPMKESFYYLEDMLGVHLVQTNEYVTRNNHASLFAAREFLGNTYVCPSDQYYDENLFHAYEYRSCCTAVHTSGKDAKQAFELGAGGLVVAAKKELREAWRMDGPAYLDEALARDYVRVLAEEYDLPETLGKLWETVLLEHADTLHIYARKIDEGIIHEFDFLGDLCDFDTDFMENVDSSILDNICRTLGCTRDDIRDVRPLDSGLTNLSVLFSCKGQRYVYRHPGAGTEQIVNREAETYALKVASRLGLDTSFVYEDYESGWKISRYISDCTEFDYDDEHQVAQALSIARRLHRCGVTSPWRFDFYDESRKIVGLLRDEGWPLPDDFEQREEQIARLVGPMRAGAGRPVLCHNDFYGPNLLVHGDDICLIDWEYAAMGDYGCDFGNFVAQGSGYDVDRALAVLPLYFGRTPTAEERLHCIACVAVVGWYWYVWALFKECKGSPVGEWTRIWYDAAKRFGAAAQAMIDESAKATRALTRAEFDALVAVEAGDARQAGTDRQAVLDALTNEGLVRAEGAGPKRAWGLTTSGFMALEPYRAKRAVFFAAGFGSRMLPITVNTPKPLVRVHGKRFIERLLDAVIAAGIEEIYVVRGYLAEEFDILLKRYPQIRFIDNPLYDETNNISSAVAAVEAHPHCFEQAYAFESDLYLTDPSYISKYQYQSNYLGFHVNETRDWYFEADEEGRITKLAKDLGRDCWQMVGLSFWSAADGRRLARDLPAVFEATDDNRQIFWDDVPCRVCADSYDVHVRACDPSHIIEIDSFAELQEVDPSYRPRG</sequence>
<proteinExistence type="predicted"/>
<dbReference type="Pfam" id="PF12804">
    <property type="entry name" value="NTP_transf_3"/>
    <property type="match status" value="2"/>
</dbReference>
<dbReference type="InterPro" id="IPR036388">
    <property type="entry name" value="WH-like_DNA-bd_sf"/>
</dbReference>
<keyword evidence="7" id="KW-1185">Reference proteome</keyword>
<feature type="domain" description="Aminoglycoside phosphotransferase" evidence="3">
    <location>
        <begin position="320"/>
        <end position="513"/>
    </location>
</feature>
<dbReference type="Gene3D" id="3.90.550.10">
    <property type="entry name" value="Spore Coat Polysaccharide Biosynthesis Protein SpsA, Chain A"/>
    <property type="match status" value="2"/>
</dbReference>